<dbReference type="InterPro" id="IPR011330">
    <property type="entry name" value="Glyco_hydro/deAcase_b/a-brl"/>
</dbReference>
<dbReference type="InParanoid" id="A0A330L7F1"/>
<dbReference type="SUPFAM" id="SSF88713">
    <property type="entry name" value="Glycoside hydrolase/deacetylase"/>
    <property type="match status" value="1"/>
</dbReference>
<dbReference type="PANTHER" id="PTHR36306:SF1">
    <property type="entry name" value="ALPHA-AMYLASE-RELATED"/>
    <property type="match status" value="1"/>
</dbReference>
<gene>
    <name evidence="5" type="ORF">NITLEN_40343</name>
</gene>
<sequence length="734" mass="84199">MKNVHVCFVWHMHQPYYTDPIAGTASMPWVRLHATKAYFDMAHLLEKFPAVKATFNFTPSLLLQLQEIGNGTVRDLFLERAQRPAAELTPEEQAFLIRHFFSANWATMVRPFSRYHELLVKRGPDVSGPDLAKVARQFSTQDFLDLQVWHNLAWFGYGPLQRYPRLVALRNKNRNFTEDDKHEVLALQRVAIQEIVPLYRRLLDRGQIELTTTPFFHPILPLVIDTDINRRARPDLPLPSRFRAPEDAEAQLQQAVDFHRKTFGQPPVGLWPSEGSVCPELLPLAHRAGLRWLATDEGILARSFELSNRSWHRHTDLYQAYRAGESGRTMTMVFRDRDISDAFGFVYHKTNPDSAADDVLRRLRNIIHNASQEQILIPIILDGENPWEHYHDGGEHFLSRLYRAFTAHELDQEQAVQLTASTMSDGLAAVPPTQHLPALHSGSWINQDYKIWIGHQEDNRGWDLLGHTRTRLMEVAPTLPADRAEAAWQELYAAEGSDWFWWYGDDFDTDYKQEFDRLFRTHLRNVWLFMGLTPPDRLNQPICAMTQQAAADRITQPVTILTPTIDGLVTDFFEWRGAGTITTQPPLGAMWKAEGLFTAIYFGWSHDHLLLRLDPDSAAQPRLNGLGMEITLHGPQHSFRLSCSLAPSGPESFTLFQQSESDSWREIGPYRSICRRTILELAIPMKDLHLEAEQEVRLSLVILEHGLEVARYPHHAPAVLTVPGPEFEAGLWRV</sequence>
<accession>A0A330L7F1</accession>
<dbReference type="Proteomes" id="UP000248168">
    <property type="component" value="Unassembled WGS sequence"/>
</dbReference>
<dbReference type="EMBL" id="OUNR01000017">
    <property type="protein sequence ID" value="SPP65870.1"/>
    <property type="molecule type" value="Genomic_DNA"/>
</dbReference>
<name>A0A330L7F1_9BACT</name>
<evidence type="ECO:0000256" key="3">
    <source>
        <dbReference type="RuleBase" id="RU361196"/>
    </source>
</evidence>
<dbReference type="RefSeq" id="WP_121990088.1">
    <property type="nucleotide sequence ID" value="NZ_OUNR01000017.1"/>
</dbReference>
<reference evidence="6" key="1">
    <citation type="submission" date="2018-04" db="EMBL/GenBank/DDBJ databases">
        <authorList>
            <person name="Lucker S."/>
            <person name="Sakoula D."/>
        </authorList>
    </citation>
    <scope>NUCLEOTIDE SEQUENCE [LARGE SCALE GENOMIC DNA]</scope>
</reference>
<comment type="similarity">
    <text evidence="1 3">Belongs to the glycosyl hydrolase 57 family.</text>
</comment>
<dbReference type="PANTHER" id="PTHR36306">
    <property type="entry name" value="ALPHA-AMYLASE-RELATED-RELATED"/>
    <property type="match status" value="1"/>
</dbReference>
<dbReference type="AlphaFoldDB" id="A0A330L7F1"/>
<dbReference type="Pfam" id="PF03065">
    <property type="entry name" value="Glyco_hydro_57"/>
    <property type="match status" value="1"/>
</dbReference>
<evidence type="ECO:0000259" key="4">
    <source>
        <dbReference type="Pfam" id="PF03065"/>
    </source>
</evidence>
<dbReference type="OrthoDB" id="9759321at2"/>
<dbReference type="CDD" id="cd10796">
    <property type="entry name" value="GH57N_APU"/>
    <property type="match status" value="1"/>
</dbReference>
<organism evidence="5 6">
    <name type="scientific">Nitrospira lenta</name>
    <dbReference type="NCBI Taxonomy" id="1436998"/>
    <lineage>
        <taxon>Bacteria</taxon>
        <taxon>Pseudomonadati</taxon>
        <taxon>Nitrospirota</taxon>
        <taxon>Nitrospiria</taxon>
        <taxon>Nitrospirales</taxon>
        <taxon>Nitrospiraceae</taxon>
        <taxon>Nitrospira</taxon>
    </lineage>
</organism>
<keyword evidence="2 3" id="KW-0119">Carbohydrate metabolism</keyword>
<dbReference type="GO" id="GO:0005975">
    <property type="term" value="P:carbohydrate metabolic process"/>
    <property type="evidence" value="ECO:0007669"/>
    <property type="project" value="InterPro"/>
</dbReference>
<keyword evidence="5" id="KW-0378">Hydrolase</keyword>
<dbReference type="GO" id="GO:0016787">
    <property type="term" value="F:hydrolase activity"/>
    <property type="evidence" value="ECO:0007669"/>
    <property type="project" value="UniProtKB-KW"/>
</dbReference>
<dbReference type="Gene3D" id="3.20.110.10">
    <property type="entry name" value="Glycoside hydrolase 38, N terminal domain"/>
    <property type="match status" value="2"/>
</dbReference>
<dbReference type="InterPro" id="IPR004300">
    <property type="entry name" value="Glyco_hydro_57_N"/>
</dbReference>
<evidence type="ECO:0000256" key="2">
    <source>
        <dbReference type="ARBA" id="ARBA00023277"/>
    </source>
</evidence>
<dbReference type="InterPro" id="IPR052046">
    <property type="entry name" value="GH57_Enzymes"/>
</dbReference>
<keyword evidence="6" id="KW-1185">Reference proteome</keyword>
<evidence type="ECO:0000256" key="1">
    <source>
        <dbReference type="ARBA" id="ARBA00006821"/>
    </source>
</evidence>
<evidence type="ECO:0000313" key="5">
    <source>
        <dbReference type="EMBL" id="SPP65870.1"/>
    </source>
</evidence>
<protein>
    <submittedName>
        <fullName evidence="5">Glycoside hydrolase, family 57</fullName>
    </submittedName>
</protein>
<dbReference type="InterPro" id="IPR027291">
    <property type="entry name" value="Glyco_hydro_38_N_sf"/>
</dbReference>
<evidence type="ECO:0000313" key="6">
    <source>
        <dbReference type="Proteomes" id="UP000248168"/>
    </source>
</evidence>
<proteinExistence type="inferred from homology"/>
<feature type="domain" description="Glycoside hydrolase family 57 N-terminal" evidence="4">
    <location>
        <begin position="8"/>
        <end position="409"/>
    </location>
</feature>